<evidence type="ECO:0000313" key="9">
    <source>
        <dbReference type="Proteomes" id="UP000007646"/>
    </source>
</evidence>
<evidence type="ECO:0000313" key="8">
    <source>
        <dbReference type="Ensembl" id="ENSLAFP00000019613.1"/>
    </source>
</evidence>
<feature type="domain" description="Homeobox" evidence="7">
    <location>
        <begin position="154"/>
        <end position="195"/>
    </location>
</feature>
<dbReference type="InParanoid" id="G3TVK5"/>
<organism evidence="8 9">
    <name type="scientific">Loxodonta africana</name>
    <name type="common">African elephant</name>
    <dbReference type="NCBI Taxonomy" id="9785"/>
    <lineage>
        <taxon>Eukaryota</taxon>
        <taxon>Metazoa</taxon>
        <taxon>Chordata</taxon>
        <taxon>Craniata</taxon>
        <taxon>Vertebrata</taxon>
        <taxon>Euteleostomi</taxon>
        <taxon>Mammalia</taxon>
        <taxon>Eutheria</taxon>
        <taxon>Afrotheria</taxon>
        <taxon>Proboscidea</taxon>
        <taxon>Elephantidae</taxon>
        <taxon>Loxodonta</taxon>
    </lineage>
</organism>
<dbReference type="SMART" id="SM00389">
    <property type="entry name" value="HOX"/>
    <property type="match status" value="1"/>
</dbReference>
<feature type="compositionally biased region" description="Polar residues" evidence="6">
    <location>
        <begin position="311"/>
        <end position="325"/>
    </location>
</feature>
<dbReference type="PROSITE" id="PS50071">
    <property type="entry name" value="HOMEOBOX_2"/>
    <property type="match status" value="1"/>
</dbReference>
<dbReference type="GO" id="GO:0000978">
    <property type="term" value="F:RNA polymerase II cis-regulatory region sequence-specific DNA binding"/>
    <property type="evidence" value="ECO:0007669"/>
    <property type="project" value="TreeGrafter"/>
</dbReference>
<evidence type="ECO:0000256" key="2">
    <source>
        <dbReference type="ARBA" id="ARBA00023155"/>
    </source>
</evidence>
<dbReference type="PROSITE" id="PS00027">
    <property type="entry name" value="HOMEOBOX_1"/>
    <property type="match status" value="1"/>
</dbReference>
<dbReference type="STRING" id="9785.ENSLAFP00000019613"/>
<dbReference type="Pfam" id="PF16878">
    <property type="entry name" value="SIX1_SD"/>
    <property type="match status" value="1"/>
</dbReference>
<reference evidence="8" key="2">
    <citation type="submission" date="2025-08" db="UniProtKB">
        <authorList>
            <consortium name="Ensembl"/>
        </authorList>
    </citation>
    <scope>IDENTIFICATION</scope>
    <source>
        <strain evidence="8">Isolate ISIS603380</strain>
    </source>
</reference>
<dbReference type="Gene3D" id="1.10.10.60">
    <property type="entry name" value="Homeodomain-like"/>
    <property type="match status" value="1"/>
</dbReference>
<feature type="region of interest" description="Disordered" evidence="6">
    <location>
        <begin position="221"/>
        <end position="253"/>
    </location>
</feature>
<dbReference type="InterPro" id="IPR009057">
    <property type="entry name" value="Homeodomain-like_sf"/>
</dbReference>
<evidence type="ECO:0000256" key="5">
    <source>
        <dbReference type="RuleBase" id="RU000682"/>
    </source>
</evidence>
<dbReference type="GO" id="GO:0014857">
    <property type="term" value="P:regulation of skeletal muscle cell proliferation"/>
    <property type="evidence" value="ECO:0007669"/>
    <property type="project" value="TreeGrafter"/>
</dbReference>
<dbReference type="GeneTree" id="ENSGT00390000013263"/>
<dbReference type="AlphaFoldDB" id="G3TVK5"/>
<dbReference type="SUPFAM" id="SSF46689">
    <property type="entry name" value="Homeodomain-like"/>
    <property type="match status" value="1"/>
</dbReference>
<reference evidence="8" key="3">
    <citation type="submission" date="2025-09" db="UniProtKB">
        <authorList>
            <consortium name="Ensembl"/>
        </authorList>
    </citation>
    <scope>IDENTIFICATION</scope>
    <source>
        <strain evidence="8">Isolate ISIS603380</strain>
    </source>
</reference>
<dbReference type="Proteomes" id="UP000007646">
    <property type="component" value="Unassembled WGS sequence"/>
</dbReference>
<keyword evidence="9" id="KW-1185">Reference proteome</keyword>
<dbReference type="PANTHER" id="PTHR10390:SF34">
    <property type="entry name" value="ANOMALOUS HOMEOBOX PROTEIN"/>
    <property type="match status" value="1"/>
</dbReference>
<evidence type="ECO:0000256" key="3">
    <source>
        <dbReference type="ARBA" id="ARBA00023242"/>
    </source>
</evidence>
<dbReference type="GO" id="GO:0048741">
    <property type="term" value="P:skeletal muscle fiber development"/>
    <property type="evidence" value="ECO:0007669"/>
    <property type="project" value="TreeGrafter"/>
</dbReference>
<evidence type="ECO:0000256" key="6">
    <source>
        <dbReference type="SAM" id="MobiDB-lite"/>
    </source>
</evidence>
<feature type="region of interest" description="Disordered" evidence="6">
    <location>
        <begin position="269"/>
        <end position="352"/>
    </location>
</feature>
<evidence type="ECO:0000256" key="4">
    <source>
        <dbReference type="PROSITE-ProRule" id="PRU00108"/>
    </source>
</evidence>
<comment type="subcellular location">
    <subcellularLocation>
        <location evidence="4 5">Nucleus</location>
    </subcellularLocation>
</comment>
<dbReference type="InterPro" id="IPR001356">
    <property type="entry name" value="HD"/>
</dbReference>
<dbReference type="PANTHER" id="PTHR10390">
    <property type="entry name" value="HOMEOBOX PROTEIN SIX"/>
    <property type="match status" value="1"/>
</dbReference>
<dbReference type="GO" id="GO:0000981">
    <property type="term" value="F:DNA-binding transcription factor activity, RNA polymerase II-specific"/>
    <property type="evidence" value="ECO:0007669"/>
    <property type="project" value="InterPro"/>
</dbReference>
<sequence length="370" mass="40787">MQSFLKLLKESRGTCPPPADLVDLAGKLCRDLRDDLAQVEPLVDAVLGSPLRLYLLDREDVVLVCVLVLARKEQHQAACRVLEDCRVPGGSLELVQLWNDIHYCLAMRKLGVVMLSPVQKFRCRKRNPPPPSLCPEGLRSRNFPREVRQKLQDFASGVSTNPNKAQRETLSSETSLSEEQVYNWFANYRRKRRALLQHVELAEGKAAQGPDAWGRGLDPPCPSGDPHADPWCRDRSQSSGCEEMGPPWSPETTKGLWAPLVPALGLPGDKRFSKPLAPSGTPQSKYLEEGPGTGGGHMELQPLLLPPESIFPQSPQEPAQATSSFPHPESTVELSQPPKMSQVQWPDGQTSSDAFWGAQMLFEFSGGSLG</sequence>
<feature type="DNA-binding region" description="Homeobox" evidence="4">
    <location>
        <begin position="156"/>
        <end position="196"/>
    </location>
</feature>
<evidence type="ECO:0000256" key="1">
    <source>
        <dbReference type="ARBA" id="ARBA00023125"/>
    </source>
</evidence>
<protein>
    <recommendedName>
        <fullName evidence="7">Homeobox domain-containing protein</fullName>
    </recommendedName>
</protein>
<keyword evidence="1 4" id="KW-0238">DNA-binding</keyword>
<dbReference type="eggNOG" id="KOG0775">
    <property type="taxonomic scope" value="Eukaryota"/>
</dbReference>
<feature type="compositionally biased region" description="Polar residues" evidence="6">
    <location>
        <begin position="332"/>
        <end position="352"/>
    </location>
</feature>
<dbReference type="OMA" id="YHLVMKR"/>
<keyword evidence="2 4" id="KW-0371">Homeobox</keyword>
<dbReference type="GO" id="GO:0005634">
    <property type="term" value="C:nucleus"/>
    <property type="evidence" value="ECO:0007669"/>
    <property type="project" value="UniProtKB-SubCell"/>
</dbReference>
<proteinExistence type="predicted"/>
<feature type="compositionally biased region" description="Basic and acidic residues" evidence="6">
    <location>
        <begin position="226"/>
        <end position="236"/>
    </location>
</feature>
<reference evidence="8 9" key="1">
    <citation type="submission" date="2009-06" db="EMBL/GenBank/DDBJ databases">
        <title>The Genome Sequence of Loxodonta africana (African elephant).</title>
        <authorList>
            <person name="Di Palma F."/>
            <person name="Heiman D."/>
            <person name="Young S."/>
            <person name="Johnson J."/>
            <person name="Lander E.S."/>
            <person name="Lindblad-Toh K."/>
        </authorList>
    </citation>
    <scope>NUCLEOTIDE SEQUENCE [LARGE SCALE GENOMIC DNA]</scope>
    <source>
        <strain evidence="8 9">Isolate ISIS603380</strain>
    </source>
</reference>
<dbReference type="HOGENOM" id="CLU_041997_1_0_1"/>
<accession>G3TVK5</accession>
<dbReference type="InterPro" id="IPR017970">
    <property type="entry name" value="Homeobox_CS"/>
</dbReference>
<dbReference type="Pfam" id="PF00046">
    <property type="entry name" value="Homeodomain"/>
    <property type="match status" value="1"/>
</dbReference>
<evidence type="ECO:0000259" key="7">
    <source>
        <dbReference type="PROSITE" id="PS50071"/>
    </source>
</evidence>
<keyword evidence="3 4" id="KW-0539">Nucleus</keyword>
<dbReference type="GO" id="GO:0005667">
    <property type="term" value="C:transcription regulator complex"/>
    <property type="evidence" value="ECO:0007669"/>
    <property type="project" value="TreeGrafter"/>
</dbReference>
<name>G3TVK5_LOXAF</name>
<dbReference type="Ensembl" id="ENSLAFT00000030267.1">
    <property type="protein sequence ID" value="ENSLAFP00000019613.1"/>
    <property type="gene ID" value="ENSLAFG00000029353.1"/>
</dbReference>
<dbReference type="CDD" id="cd00086">
    <property type="entry name" value="homeodomain"/>
    <property type="match status" value="1"/>
</dbReference>
<dbReference type="FunFam" id="1.10.10.60:FF:000412">
    <property type="entry name" value="Anomalous homeobox"/>
    <property type="match status" value="1"/>
</dbReference>
<dbReference type="InterPro" id="IPR031701">
    <property type="entry name" value="SIX1_SD"/>
</dbReference>